<gene>
    <name evidence="1" type="ORF">MRB53_022947</name>
</gene>
<dbReference type="Proteomes" id="UP001234297">
    <property type="component" value="Chromosome 7"/>
</dbReference>
<comment type="caution">
    <text evidence="1">The sequence shown here is derived from an EMBL/GenBank/DDBJ whole genome shotgun (WGS) entry which is preliminary data.</text>
</comment>
<accession>A0ACC2L9A4</accession>
<evidence type="ECO:0000313" key="2">
    <source>
        <dbReference type="Proteomes" id="UP001234297"/>
    </source>
</evidence>
<name>A0ACC2L9A4_PERAE</name>
<keyword evidence="2" id="KW-1185">Reference proteome</keyword>
<evidence type="ECO:0000313" key="1">
    <source>
        <dbReference type="EMBL" id="KAJ8629624.1"/>
    </source>
</evidence>
<sequence>MGLCISSSSSRRRNSSVELVDRIISLPDEVRVDRISSLPDEVLIQIISLLDMRRAVLSGILSSKWRGLWANIESLDFDGFKYYGIYDYSDDDKNKPFDLLERDDFVKFVVHSLNFHLRPTIHKFRLMFGYKYEYLPYIDEAILFAVRREVKELFIEFVFGFGKKYKLPAFLFGCESLVSLYLKGCNLLDPEYIRFSSLVSLSILGACLENDSILRVIDGCPLLEDLLLEECAFHRDPLEIWSFSAPGGLPLKRLTLRNNVSCESDMPILIQIEAPKLEVLNLFSFNMYSDSLNNMLSLREVSLEIIPEDADPMFLPILESWLEALHQVRVVKLCRGCIKVLYTSS</sequence>
<proteinExistence type="predicted"/>
<organism evidence="1 2">
    <name type="scientific">Persea americana</name>
    <name type="common">Avocado</name>
    <dbReference type="NCBI Taxonomy" id="3435"/>
    <lineage>
        <taxon>Eukaryota</taxon>
        <taxon>Viridiplantae</taxon>
        <taxon>Streptophyta</taxon>
        <taxon>Embryophyta</taxon>
        <taxon>Tracheophyta</taxon>
        <taxon>Spermatophyta</taxon>
        <taxon>Magnoliopsida</taxon>
        <taxon>Magnoliidae</taxon>
        <taxon>Laurales</taxon>
        <taxon>Lauraceae</taxon>
        <taxon>Persea</taxon>
    </lineage>
</organism>
<reference evidence="1 2" key="1">
    <citation type="journal article" date="2022" name="Hortic Res">
        <title>A haplotype resolved chromosomal level avocado genome allows analysis of novel avocado genes.</title>
        <authorList>
            <person name="Nath O."/>
            <person name="Fletcher S.J."/>
            <person name="Hayward A."/>
            <person name="Shaw L.M."/>
            <person name="Masouleh A.K."/>
            <person name="Furtado A."/>
            <person name="Henry R.J."/>
            <person name="Mitter N."/>
        </authorList>
    </citation>
    <scope>NUCLEOTIDE SEQUENCE [LARGE SCALE GENOMIC DNA]</scope>
    <source>
        <strain evidence="2">cv. Hass</strain>
    </source>
</reference>
<protein>
    <submittedName>
        <fullName evidence="1">Uncharacterized protein</fullName>
    </submittedName>
</protein>
<dbReference type="EMBL" id="CM056815">
    <property type="protein sequence ID" value="KAJ8629624.1"/>
    <property type="molecule type" value="Genomic_DNA"/>
</dbReference>